<organism evidence="2 3">
    <name type="scientific">Lysinibacillus louembei</name>
    <dbReference type="NCBI Taxonomy" id="1470088"/>
    <lineage>
        <taxon>Bacteria</taxon>
        <taxon>Bacillati</taxon>
        <taxon>Bacillota</taxon>
        <taxon>Bacilli</taxon>
        <taxon>Bacillales</taxon>
        <taxon>Bacillaceae</taxon>
        <taxon>Lysinibacillus</taxon>
    </lineage>
</organism>
<feature type="domain" description="Glyoxalase-like" evidence="1">
    <location>
        <begin position="4"/>
        <end position="188"/>
    </location>
</feature>
<protein>
    <submittedName>
        <fullName evidence="2">VOC family protein</fullName>
    </submittedName>
</protein>
<dbReference type="Pfam" id="PF13468">
    <property type="entry name" value="Glyoxalase_3"/>
    <property type="match status" value="1"/>
</dbReference>
<name>A0ABZ0RT02_9BACI</name>
<dbReference type="PANTHER" id="PTHR40265:SF1">
    <property type="entry name" value="GLYOXALASE-LIKE DOMAIN-CONTAINING PROTEIN"/>
    <property type="match status" value="1"/>
</dbReference>
<dbReference type="InterPro" id="IPR029068">
    <property type="entry name" value="Glyas_Bleomycin-R_OHBP_Dase"/>
</dbReference>
<dbReference type="Proteomes" id="UP001322664">
    <property type="component" value="Chromosome"/>
</dbReference>
<accession>A0ABZ0RT02</accession>
<dbReference type="Gene3D" id="3.10.180.10">
    <property type="entry name" value="2,3-Dihydroxybiphenyl 1,2-Dioxygenase, domain 1"/>
    <property type="match status" value="1"/>
</dbReference>
<dbReference type="EMBL" id="CP137624">
    <property type="protein sequence ID" value="WPK11352.1"/>
    <property type="molecule type" value="Genomic_DNA"/>
</dbReference>
<evidence type="ECO:0000313" key="2">
    <source>
        <dbReference type="EMBL" id="WPK11352.1"/>
    </source>
</evidence>
<reference evidence="2 3" key="1">
    <citation type="submission" date="2023-09" db="EMBL/GenBank/DDBJ databases">
        <authorList>
            <person name="Page C.A."/>
            <person name="Perez-Diaz I.M."/>
        </authorList>
    </citation>
    <scope>NUCLEOTIDE SEQUENCE [LARGE SCALE GENOMIC DNA]</scope>
    <source>
        <strain evidence="2 3">Ll15</strain>
    </source>
</reference>
<dbReference type="RefSeq" id="WP_319836401.1">
    <property type="nucleotide sequence ID" value="NZ_CP137624.1"/>
</dbReference>
<sequence length="266" mass="30803">MYELDHIVHFVRKPEKTMEEMKTHGFHVVQGGQHEMWGTYNTLSYFDLTYIEWIGINDEAQFTIAASQPYTLHETYAKKGRENGFARIAIRTTTIEQDAQMFRHAGLEVHGPEHFSRTRPDGSVVRWQLLHIGQPEQRLDFPFFIQWEAEEEARHAEYKALNIIAPHPKGDLKLTEVIYFVNRLDYMKQLQKLGKLQAEEHFDDKLNAMKYTLYLPNAKIICYCAQGEGEIWDAILAEGLGIHAVVFEGASQPETIVCENATYILK</sequence>
<proteinExistence type="predicted"/>
<gene>
    <name evidence="2" type="ORF">R6U77_15880</name>
</gene>
<dbReference type="PANTHER" id="PTHR40265">
    <property type="entry name" value="BLL2707 PROTEIN"/>
    <property type="match status" value="1"/>
</dbReference>
<evidence type="ECO:0000313" key="3">
    <source>
        <dbReference type="Proteomes" id="UP001322664"/>
    </source>
</evidence>
<keyword evidence="3" id="KW-1185">Reference proteome</keyword>
<dbReference type="InterPro" id="IPR025870">
    <property type="entry name" value="Glyoxalase-like_dom"/>
</dbReference>
<evidence type="ECO:0000259" key="1">
    <source>
        <dbReference type="Pfam" id="PF13468"/>
    </source>
</evidence>
<dbReference type="SUPFAM" id="SSF54593">
    <property type="entry name" value="Glyoxalase/Bleomycin resistance protein/Dihydroxybiphenyl dioxygenase"/>
    <property type="match status" value="1"/>
</dbReference>